<dbReference type="Pfam" id="PF01734">
    <property type="entry name" value="Patatin"/>
    <property type="match status" value="1"/>
</dbReference>
<gene>
    <name evidence="18" type="ORF">THASP1DRAFT_10655</name>
</gene>
<evidence type="ECO:0000256" key="4">
    <source>
        <dbReference type="ARBA" id="ARBA00018317"/>
    </source>
</evidence>
<dbReference type="PROSITE" id="PS51635">
    <property type="entry name" value="PNPLA"/>
    <property type="match status" value="1"/>
</dbReference>
<dbReference type="STRING" id="78915.A0A4P9XNN0"/>
<dbReference type="InterPro" id="IPR018490">
    <property type="entry name" value="cNMP-bd_dom_sf"/>
</dbReference>
<feature type="short sequence motif" description="GXGXXG" evidence="13">
    <location>
        <begin position="1114"/>
        <end position="1119"/>
    </location>
</feature>
<dbReference type="PROSITE" id="PS50042">
    <property type="entry name" value="CNMP_BINDING_3"/>
    <property type="match status" value="3"/>
</dbReference>
<dbReference type="CDD" id="cd00038">
    <property type="entry name" value="CAP_ED"/>
    <property type="match status" value="2"/>
</dbReference>
<keyword evidence="5 14" id="KW-0812">Transmembrane</keyword>
<evidence type="ECO:0000313" key="19">
    <source>
        <dbReference type="Proteomes" id="UP000271241"/>
    </source>
</evidence>
<dbReference type="PANTHER" id="PTHR14226">
    <property type="entry name" value="NEUROPATHY TARGET ESTERASE/SWISS CHEESE D.MELANOGASTER"/>
    <property type="match status" value="1"/>
</dbReference>
<keyword evidence="8 14" id="KW-0256">Endoplasmic reticulum</keyword>
<dbReference type="SUPFAM" id="SSF51206">
    <property type="entry name" value="cAMP-binding domain-like"/>
    <property type="match status" value="3"/>
</dbReference>
<feature type="domain" description="PNPLA" evidence="17">
    <location>
        <begin position="1110"/>
        <end position="1274"/>
    </location>
</feature>
<comment type="catalytic activity">
    <reaction evidence="14">
        <text>a 1-acyl-sn-glycero-3-phosphocholine + H2O = sn-glycerol 3-phosphocholine + a fatty acid + H(+)</text>
        <dbReference type="Rhea" id="RHEA:15177"/>
        <dbReference type="ChEBI" id="CHEBI:15377"/>
        <dbReference type="ChEBI" id="CHEBI:15378"/>
        <dbReference type="ChEBI" id="CHEBI:16870"/>
        <dbReference type="ChEBI" id="CHEBI:28868"/>
        <dbReference type="ChEBI" id="CHEBI:58168"/>
        <dbReference type="EC" id="3.1.1.5"/>
    </reaction>
</comment>
<dbReference type="Gene3D" id="2.60.120.10">
    <property type="entry name" value="Jelly Rolls"/>
    <property type="match status" value="3"/>
</dbReference>
<dbReference type="InterPro" id="IPR016035">
    <property type="entry name" value="Acyl_Trfase/lysoPLipase"/>
</dbReference>
<dbReference type="GO" id="GO:0046470">
    <property type="term" value="P:phosphatidylcholine metabolic process"/>
    <property type="evidence" value="ECO:0007669"/>
    <property type="project" value="InterPro"/>
</dbReference>
<dbReference type="InterPro" id="IPR001423">
    <property type="entry name" value="LysoPLipase_patatin_CS"/>
</dbReference>
<dbReference type="EC" id="3.1.1.5" evidence="3 14"/>
<dbReference type="Pfam" id="PF00027">
    <property type="entry name" value="cNMP_binding"/>
    <property type="match status" value="1"/>
</dbReference>
<dbReference type="FunFam" id="3.40.1090.10:FF:000007">
    <property type="entry name" value="Lysophospholipase NTE1"/>
    <property type="match status" value="1"/>
</dbReference>
<evidence type="ECO:0000256" key="15">
    <source>
        <dbReference type="SAM" id="MobiDB-lite"/>
    </source>
</evidence>
<evidence type="ECO:0000256" key="13">
    <source>
        <dbReference type="PROSITE-ProRule" id="PRU01161"/>
    </source>
</evidence>
<evidence type="ECO:0000256" key="10">
    <source>
        <dbReference type="ARBA" id="ARBA00022989"/>
    </source>
</evidence>
<keyword evidence="6" id="KW-0677">Repeat</keyword>
<dbReference type="InterPro" id="IPR056556">
    <property type="entry name" value="NTE1_P-loop_dom"/>
</dbReference>
<dbReference type="Proteomes" id="UP000271241">
    <property type="component" value="Unassembled WGS sequence"/>
</dbReference>
<comment type="similarity">
    <text evidence="2 14">Belongs to the NTE family.</text>
</comment>
<keyword evidence="11 13" id="KW-0443">Lipid metabolism</keyword>
<evidence type="ECO:0000259" key="17">
    <source>
        <dbReference type="PROSITE" id="PS51635"/>
    </source>
</evidence>
<comment type="function">
    <text evidence="14">Intracellular phospholipase B that catalyzes the double deacylation of phosphatidylcholine (PC) to glycerophosphocholine (GroPCho). Plays an important role in membrane lipid homeostasis.</text>
</comment>
<feature type="non-terminal residue" evidence="18">
    <location>
        <position position="1390"/>
    </location>
</feature>
<feature type="domain" description="Cyclic nucleotide-binding" evidence="16">
    <location>
        <begin position="736"/>
        <end position="844"/>
    </location>
</feature>
<dbReference type="GO" id="GO:0004622">
    <property type="term" value="F:phosphatidylcholine lysophospholipase activity"/>
    <property type="evidence" value="ECO:0007669"/>
    <property type="project" value="UniProtKB-EC"/>
</dbReference>
<keyword evidence="19" id="KW-1185">Reference proteome</keyword>
<dbReference type="InterPro" id="IPR000595">
    <property type="entry name" value="cNMP-bd_dom"/>
</dbReference>
<evidence type="ECO:0000259" key="16">
    <source>
        <dbReference type="PROSITE" id="PS50042"/>
    </source>
</evidence>
<dbReference type="InterPro" id="IPR050301">
    <property type="entry name" value="NTE"/>
</dbReference>
<accession>A0A4P9XNN0</accession>
<feature type="region of interest" description="Disordered" evidence="15">
    <location>
        <begin position="642"/>
        <end position="666"/>
    </location>
</feature>
<evidence type="ECO:0000256" key="7">
    <source>
        <dbReference type="ARBA" id="ARBA00022801"/>
    </source>
</evidence>
<feature type="region of interest" description="Disordered" evidence="15">
    <location>
        <begin position="574"/>
        <end position="595"/>
    </location>
</feature>
<evidence type="ECO:0000256" key="1">
    <source>
        <dbReference type="ARBA" id="ARBA00004586"/>
    </source>
</evidence>
<evidence type="ECO:0000256" key="3">
    <source>
        <dbReference type="ARBA" id="ARBA00013274"/>
    </source>
</evidence>
<feature type="active site" description="Nucleophile" evidence="13">
    <location>
        <position position="1143"/>
    </location>
</feature>
<dbReference type="Gene3D" id="3.40.1090.10">
    <property type="entry name" value="Cytosolic phospholipase A2 catalytic domain"/>
    <property type="match status" value="2"/>
</dbReference>
<keyword evidence="7 13" id="KW-0378">Hydrolase</keyword>
<keyword evidence="10 14" id="KW-1133">Transmembrane helix</keyword>
<evidence type="ECO:0000256" key="5">
    <source>
        <dbReference type="ARBA" id="ARBA00022692"/>
    </source>
</evidence>
<evidence type="ECO:0000256" key="12">
    <source>
        <dbReference type="ARBA" id="ARBA00023136"/>
    </source>
</evidence>
<evidence type="ECO:0000256" key="2">
    <source>
        <dbReference type="ARBA" id="ARBA00006636"/>
    </source>
</evidence>
<dbReference type="GO" id="GO:0016042">
    <property type="term" value="P:lipid catabolic process"/>
    <property type="evidence" value="ECO:0007669"/>
    <property type="project" value="UniProtKB-UniRule"/>
</dbReference>
<feature type="active site" description="Proton acceptor" evidence="13">
    <location>
        <position position="1261"/>
    </location>
</feature>
<feature type="compositionally biased region" description="Polar residues" evidence="15">
    <location>
        <begin position="231"/>
        <end position="243"/>
    </location>
</feature>
<feature type="region of interest" description="Disordered" evidence="15">
    <location>
        <begin position="217"/>
        <end position="243"/>
    </location>
</feature>
<dbReference type="OrthoDB" id="421051at2759"/>
<dbReference type="PANTHER" id="PTHR14226:SF29">
    <property type="entry name" value="NEUROPATHY TARGET ESTERASE SWS"/>
    <property type="match status" value="1"/>
</dbReference>
<reference evidence="19" key="1">
    <citation type="journal article" date="2018" name="Nat. Microbiol.">
        <title>Leveraging single-cell genomics to expand the fungal tree of life.</title>
        <authorList>
            <person name="Ahrendt S.R."/>
            <person name="Quandt C.A."/>
            <person name="Ciobanu D."/>
            <person name="Clum A."/>
            <person name="Salamov A."/>
            <person name="Andreopoulos B."/>
            <person name="Cheng J.F."/>
            <person name="Woyke T."/>
            <person name="Pelin A."/>
            <person name="Henrissat B."/>
            <person name="Reynolds N.K."/>
            <person name="Benny G.L."/>
            <person name="Smith M.E."/>
            <person name="James T.Y."/>
            <person name="Grigoriev I.V."/>
        </authorList>
    </citation>
    <scope>NUCLEOTIDE SEQUENCE [LARGE SCALE GENOMIC DNA]</scope>
    <source>
        <strain evidence="19">RSA 1356</strain>
    </source>
</reference>
<feature type="short sequence motif" description="GXSXG" evidence="13">
    <location>
        <begin position="1141"/>
        <end position="1145"/>
    </location>
</feature>
<feature type="compositionally biased region" description="Polar residues" evidence="15">
    <location>
        <begin position="642"/>
        <end position="665"/>
    </location>
</feature>
<name>A0A4P9XNN0_9FUNG</name>
<organism evidence="18 19">
    <name type="scientific">Thamnocephalis sphaerospora</name>
    <dbReference type="NCBI Taxonomy" id="78915"/>
    <lineage>
        <taxon>Eukaryota</taxon>
        <taxon>Fungi</taxon>
        <taxon>Fungi incertae sedis</taxon>
        <taxon>Zoopagomycota</taxon>
        <taxon>Zoopagomycotina</taxon>
        <taxon>Zoopagomycetes</taxon>
        <taxon>Zoopagales</taxon>
        <taxon>Sigmoideomycetaceae</taxon>
        <taxon>Thamnocephalis</taxon>
    </lineage>
</organism>
<comment type="subcellular location">
    <subcellularLocation>
        <location evidence="1 14">Endoplasmic reticulum membrane</location>
    </subcellularLocation>
</comment>
<dbReference type="SUPFAM" id="SSF52151">
    <property type="entry name" value="FabD/lysophospholipase-like"/>
    <property type="match status" value="1"/>
</dbReference>
<feature type="domain" description="Cyclic nucleotide-binding" evidence="16">
    <location>
        <begin position="596"/>
        <end position="730"/>
    </location>
</feature>
<keyword evidence="9 13" id="KW-0442">Lipid degradation</keyword>
<dbReference type="Pfam" id="PF24179">
    <property type="entry name" value="NTE_Ploop"/>
    <property type="match status" value="1"/>
</dbReference>
<feature type="transmembrane region" description="Helical" evidence="14">
    <location>
        <begin position="20"/>
        <end position="47"/>
    </location>
</feature>
<protein>
    <recommendedName>
        <fullName evidence="4 14">Lysophospholipase NTE1</fullName>
        <ecNumber evidence="3 14">3.1.1.5</ecNumber>
    </recommendedName>
    <alternativeName>
        <fullName evidence="14">Intracellular phospholipase B</fullName>
    </alternativeName>
</protein>
<dbReference type="EMBL" id="KZ992701">
    <property type="protein sequence ID" value="RKP07568.1"/>
    <property type="molecule type" value="Genomic_DNA"/>
</dbReference>
<dbReference type="PROSITE" id="PS01237">
    <property type="entry name" value="UPF0028"/>
    <property type="match status" value="1"/>
</dbReference>
<dbReference type="InterPro" id="IPR014710">
    <property type="entry name" value="RmlC-like_jellyroll"/>
</dbReference>
<feature type="non-terminal residue" evidence="18">
    <location>
        <position position="1"/>
    </location>
</feature>
<evidence type="ECO:0000256" key="9">
    <source>
        <dbReference type="ARBA" id="ARBA00022963"/>
    </source>
</evidence>
<sequence length="1390" mass="153402">FGALSFTAITLPTWLFHAFSYTLTLTFTTTSLVVTLLALVVAGYLFVRYRYLNVYSRRSTEEATPNTASQAFDLRPDADNDEDDGQAHYPGEFLSAFLSSIKVFGYLEKPVFHELARHLQTRRLLAGDTMSDLSERERSFYFVVDGCVQVFAKRADTVAGDLDFDAAEGGLRGHTLLNEVRPGGTLSSLFTILSLFTEDVPVRHPGEETDMAAAATDESYGSLDQDERLSAHTSSQSTSPVMTRTTLHSRLADGGESVELFPRMSGSASVTSASMPHSPALPSGSIQEGFAGSAISMCGEQRVESRAAAAIERPDIVFRATVDTTLAVIPAEAFKRVTEKFPNASAHIVQVILTRFQRVTFKTMENYLGLTKELLNIERKLNEMATYDLPADVHRAGGLERLRQQFIGGTRLELPTREVKVAEMSDSGFDSRRFRIKQPRTPFRLDKDSEYIWEQSSKTPRDLSQPPPVHPMSPLRSPVANGDCLLESTQASPRLDGYSRADEHHLRYAAFECIKKSLGILPRDVDAARARTSSRSSSISRDDPIPEAVQVMRSRSRNDSSSGTTMPVGLALSRETSIDETDATSTPTPTPMHAPELRNDVRILFFPKGATLVKQGERNMGLYMVVDGLLDINVDSMNCQSAKGNSAATSTRKTSGHKSTTSNVSVAGGPTSVDALAASGRRQQSLFLIRPGGVVGYLSALTGHASFVNARASTDTFVAYLPRESLERLIERCPTVLLTLAKRLITQLSPLVLHVDFALDWVQVNAGQVLYRQGDDSDSIHVVLNGRLRSISEDDASFKVFREHGQGESIGELEVLTESPRAATLYAIRDSELALLPKTLFNALSFRHPEISLQISRIVALRTRAQQAEPVPRHNPALPDGGQGDFGRSNINLKTITLLPVSADVPVLQFAERLREALISIGASTLLLNHTTVTSVLGRHAFSKLGKLKLMHWLAEQEENYRTILYVADSGAASPWTQRCVRQADCIFLVGLGDGDPAIGQFERMLIGTKSTARKELVLLHNERRCAPGSTRAWLKNRLWVHAHHHVQMPLAKRPGMLESHRRKKTFLNLHLNFQSYLQLSTKKPPTPYTGNRSDFARLARRILGKSVGLVLGGGGARGIAHVGVIRALEESGIPVDMIGGTSIGAFIGGLYARDTDHMAIIGFARMFSSRMISFWRQVLDLTYPITAYFTGHEFNRSLWKCFAETQIEDFWINYYCNTTNITFSRMECHHFGYAWRFIRASMSLSGLMPPVSSGGNLLLDGGYMDNLTVSYMKSLGAETIFAVDVGSVDDTSPVHYGDSLSGVWVFIQRLNPFRSGPAIPSLADIQQRLAYVSSVKQLEEAKVTPGCLYVRPPVEGFGTLEFGNFDTIQAVGYEYGRECLRKWRKQGLL</sequence>
<evidence type="ECO:0000256" key="14">
    <source>
        <dbReference type="RuleBase" id="RU362043"/>
    </source>
</evidence>
<feature type="short sequence motif" description="DGA/G" evidence="13">
    <location>
        <begin position="1261"/>
        <end position="1263"/>
    </location>
</feature>
<dbReference type="InterPro" id="IPR002641">
    <property type="entry name" value="PNPLA_dom"/>
</dbReference>
<proteinExistence type="inferred from homology"/>
<evidence type="ECO:0000256" key="11">
    <source>
        <dbReference type="ARBA" id="ARBA00023098"/>
    </source>
</evidence>
<evidence type="ECO:0000256" key="6">
    <source>
        <dbReference type="ARBA" id="ARBA00022737"/>
    </source>
</evidence>
<evidence type="ECO:0000256" key="8">
    <source>
        <dbReference type="ARBA" id="ARBA00022824"/>
    </source>
</evidence>
<dbReference type="SMART" id="SM00100">
    <property type="entry name" value="cNMP"/>
    <property type="match status" value="1"/>
</dbReference>
<evidence type="ECO:0000313" key="18">
    <source>
        <dbReference type="EMBL" id="RKP07568.1"/>
    </source>
</evidence>
<feature type="domain" description="Cyclic nucleotide-binding" evidence="16">
    <location>
        <begin position="103"/>
        <end position="177"/>
    </location>
</feature>
<keyword evidence="12 14" id="KW-0472">Membrane</keyword>
<dbReference type="GO" id="GO:0005789">
    <property type="term" value="C:endoplasmic reticulum membrane"/>
    <property type="evidence" value="ECO:0007669"/>
    <property type="project" value="UniProtKB-SubCell"/>
</dbReference>